<dbReference type="eggNOG" id="COG0688">
    <property type="taxonomic scope" value="Bacteria"/>
</dbReference>
<evidence type="ECO:0000256" key="2">
    <source>
        <dbReference type="ARBA" id="ARBA00022516"/>
    </source>
</evidence>
<keyword evidence="12" id="KW-1133">Transmembrane helix</keyword>
<evidence type="ECO:0000256" key="4">
    <source>
        <dbReference type="ARBA" id="ARBA00023098"/>
    </source>
</evidence>
<comment type="cofactor">
    <cofactor evidence="11">
        <name>pyruvate</name>
        <dbReference type="ChEBI" id="CHEBI:15361"/>
    </cofactor>
    <text evidence="11">Binds 1 pyruvoyl group covalently per subunit.</text>
</comment>
<feature type="modified residue" description="Pyruvic acid (Ser); by autocatalysis" evidence="11">
    <location>
        <position position="189"/>
    </location>
</feature>
<reference evidence="13 14" key="1">
    <citation type="submission" date="2013-09" db="EMBL/GenBank/DDBJ databases">
        <authorList>
            <person name="Zeng Z."/>
            <person name="Chen C."/>
        </authorList>
    </citation>
    <scope>NUCLEOTIDE SEQUENCE [LARGE SCALE GENOMIC DNA]</scope>
    <source>
        <strain evidence="13 14">GH29-5</strain>
    </source>
</reference>
<evidence type="ECO:0000256" key="5">
    <source>
        <dbReference type="ARBA" id="ARBA00023136"/>
    </source>
</evidence>
<dbReference type="GO" id="GO:0004609">
    <property type="term" value="F:phosphatidylserine decarboxylase activity"/>
    <property type="evidence" value="ECO:0007669"/>
    <property type="project" value="UniProtKB-UniRule"/>
</dbReference>
<dbReference type="NCBIfam" id="NF003678">
    <property type="entry name" value="PRK05305.1-2"/>
    <property type="match status" value="1"/>
</dbReference>
<comment type="PTM">
    <text evidence="11">Is synthesized initially as an inactive proenzyme. Formation of the active enzyme involves a self-maturation process in which the active site pyruvoyl group is generated from an internal serine residue via an autocatalytic post-translational modification. Two non-identical subunits are generated from the proenzyme in this reaction, and the pyruvate is formed at the N-terminus of the alpha chain, which is derived from the carboxyl end of the proenzyme. The post-translation cleavage follows an unusual pathway, termed non-hydrolytic serinolysis, in which the side chain hydroxyl group of the serine supplies its oxygen atom to form the C-terminus of the beta chain, while the remainder of the serine residue undergoes an oxidative deamination to produce ammonia and the pyruvoyl prosthetic group on the alpha chain.</text>
</comment>
<comment type="subunit">
    <text evidence="11">Heterodimer of a large membrane-associated beta subunit and a small pyruvoyl-containing alpha subunit.</text>
</comment>
<keyword evidence="4 11" id="KW-0443">Lipid metabolism</keyword>
<keyword evidence="12" id="KW-0812">Transmembrane</keyword>
<feature type="active site" description="Schiff-base intermediate with substrate; via pyruvic acid" evidence="11">
    <location>
        <position position="189"/>
    </location>
</feature>
<evidence type="ECO:0000256" key="8">
    <source>
        <dbReference type="ARBA" id="ARBA00023239"/>
    </source>
</evidence>
<evidence type="ECO:0000256" key="6">
    <source>
        <dbReference type="ARBA" id="ARBA00023145"/>
    </source>
</evidence>
<keyword evidence="3 11" id="KW-0210">Decarboxylase</keyword>
<evidence type="ECO:0000256" key="9">
    <source>
        <dbReference type="ARBA" id="ARBA00023264"/>
    </source>
</evidence>
<feature type="chain" id="PRO_5023365912" description="Phosphatidylserine decarboxylase alpha chain" evidence="11">
    <location>
        <begin position="189"/>
        <end position="220"/>
    </location>
</feature>
<keyword evidence="7 11" id="KW-0594">Phospholipid biosynthesis</keyword>
<keyword evidence="8 11" id="KW-0456">Lyase</keyword>
<dbReference type="Pfam" id="PF02666">
    <property type="entry name" value="PS_Dcarbxylase"/>
    <property type="match status" value="1"/>
</dbReference>
<comment type="similarity">
    <text evidence="11">Belongs to the phosphatidylserine decarboxylase family. PSD-A subfamily.</text>
</comment>
<comment type="catalytic activity">
    <reaction evidence="11">
        <text>a 1,2-diacyl-sn-glycero-3-phospho-L-serine + H(+) = a 1,2-diacyl-sn-glycero-3-phosphoethanolamine + CO2</text>
        <dbReference type="Rhea" id="RHEA:20828"/>
        <dbReference type="ChEBI" id="CHEBI:15378"/>
        <dbReference type="ChEBI" id="CHEBI:16526"/>
        <dbReference type="ChEBI" id="CHEBI:57262"/>
        <dbReference type="ChEBI" id="CHEBI:64612"/>
        <dbReference type="EC" id="4.1.1.65"/>
    </reaction>
</comment>
<protein>
    <recommendedName>
        <fullName evidence="11">Phosphatidylserine decarboxylase proenzyme</fullName>
        <ecNumber evidence="11">4.1.1.65</ecNumber>
    </recommendedName>
    <component>
        <recommendedName>
            <fullName evidence="11">Phosphatidylserine decarboxylase alpha chain</fullName>
        </recommendedName>
    </component>
    <component>
        <recommendedName>
            <fullName evidence="11">Phosphatidylserine decarboxylase beta chain</fullName>
        </recommendedName>
    </component>
</protein>
<organism evidence="13 14">
    <name type="scientific">Flavobacterium suncheonense GH29-5 = DSM 17707</name>
    <dbReference type="NCBI Taxonomy" id="1121899"/>
    <lineage>
        <taxon>Bacteria</taxon>
        <taxon>Pseudomonadati</taxon>
        <taxon>Bacteroidota</taxon>
        <taxon>Flavobacteriia</taxon>
        <taxon>Flavobacteriales</taxon>
        <taxon>Flavobacteriaceae</taxon>
        <taxon>Flavobacterium</taxon>
    </lineage>
</organism>
<evidence type="ECO:0000256" key="10">
    <source>
        <dbReference type="ARBA" id="ARBA00023317"/>
    </source>
</evidence>
<keyword evidence="10 11" id="KW-0670">Pyruvate</keyword>
<comment type="caution">
    <text evidence="13">The sequence shown here is derived from an EMBL/GenBank/DDBJ whole genome shotgun (WGS) entry which is preliminary data.</text>
</comment>
<name>A0A0A2M9I9_9FLAO</name>
<keyword evidence="5 11" id="KW-0472">Membrane</keyword>
<keyword evidence="6 11" id="KW-0865">Zymogen</keyword>
<dbReference type="STRING" id="1121899.GCA_000430025_02227"/>
<dbReference type="HAMAP" id="MF_00664">
    <property type="entry name" value="PS_decarb_PSD_A"/>
    <property type="match status" value="1"/>
</dbReference>
<dbReference type="AlphaFoldDB" id="A0A0A2M9I9"/>
<comment type="function">
    <text evidence="11">Catalyzes the formation of phosphatidylethanolamine (PtdEtn) from phosphatidylserine (PtdSer).</text>
</comment>
<dbReference type="EC" id="4.1.1.65" evidence="11"/>
<dbReference type="EMBL" id="JRLW01000013">
    <property type="protein sequence ID" value="KGO88939.1"/>
    <property type="molecule type" value="Genomic_DNA"/>
</dbReference>
<dbReference type="UniPathway" id="UPA00558">
    <property type="reaction ID" value="UER00616"/>
</dbReference>
<evidence type="ECO:0000256" key="11">
    <source>
        <dbReference type="HAMAP-Rule" id="MF_00664"/>
    </source>
</evidence>
<feature type="site" description="Cleavage (non-hydrolytic); by autocatalysis" evidence="11">
    <location>
        <begin position="188"/>
        <end position="189"/>
    </location>
</feature>
<evidence type="ECO:0000313" key="14">
    <source>
        <dbReference type="Proteomes" id="UP000030121"/>
    </source>
</evidence>
<feature type="transmembrane region" description="Helical" evidence="12">
    <location>
        <begin position="12"/>
        <end position="32"/>
    </location>
</feature>
<dbReference type="GO" id="GO:0006646">
    <property type="term" value="P:phosphatidylethanolamine biosynthetic process"/>
    <property type="evidence" value="ECO:0007669"/>
    <property type="project" value="UniProtKB-UniRule"/>
</dbReference>
<dbReference type="InterPro" id="IPR033175">
    <property type="entry name" value="PSD-A"/>
</dbReference>
<sequence length="220" mass="24982">MFIQFHKEGAKIILGATFTATAIIFLADGFISSNWIRMAVQVFTLFMLVMILQFFRNPKRITTINDHHIIAPVDGKVVVIEEVFEPEYFKDKRMMVSIFMSPINVHVTRYAVNGLVKFSKYHPGKYLVAWHPKASEENERTTVVIENRIFGEILYRQIAGALARRIVNYAKEGMQVVQGTDAGFIKFGSRVDLYLPLGTEINVKLNQKAVGGKTIIAIKK</sequence>
<proteinExistence type="inferred from homology"/>
<evidence type="ECO:0000256" key="1">
    <source>
        <dbReference type="ARBA" id="ARBA00022475"/>
    </source>
</evidence>
<keyword evidence="1 11" id="KW-1003">Cell membrane</keyword>
<dbReference type="PANTHER" id="PTHR35809">
    <property type="entry name" value="ARCHAETIDYLSERINE DECARBOXYLASE PROENZYME-RELATED"/>
    <property type="match status" value="1"/>
</dbReference>
<dbReference type="GO" id="GO:0005886">
    <property type="term" value="C:plasma membrane"/>
    <property type="evidence" value="ECO:0007669"/>
    <property type="project" value="UniProtKB-SubCell"/>
</dbReference>
<evidence type="ECO:0000256" key="3">
    <source>
        <dbReference type="ARBA" id="ARBA00022793"/>
    </source>
</evidence>
<dbReference type="InterPro" id="IPR003817">
    <property type="entry name" value="PS_Dcarbxylase"/>
</dbReference>
<keyword evidence="2 11" id="KW-0444">Lipid biosynthesis</keyword>
<dbReference type="Proteomes" id="UP000030121">
    <property type="component" value="Unassembled WGS sequence"/>
</dbReference>
<accession>A0A0A2M9I9</accession>
<keyword evidence="9 11" id="KW-1208">Phospholipid metabolism</keyword>
<feature type="chain" id="PRO_5023365913" description="Phosphatidylserine decarboxylase beta chain" evidence="11">
    <location>
        <begin position="1"/>
        <end position="188"/>
    </location>
</feature>
<gene>
    <name evidence="11" type="primary">psd</name>
    <name evidence="13" type="ORF">Q764_10025</name>
</gene>
<comment type="subcellular location">
    <subcellularLocation>
        <location evidence="11">Cell membrane</location>
        <topology evidence="11">Peripheral membrane protein</topology>
    </subcellularLocation>
</comment>
<comment type="pathway">
    <text evidence="11">Phospholipid metabolism; phosphatidylethanolamine biosynthesis; phosphatidylethanolamine from CDP-diacylglycerol: step 2/2.</text>
</comment>
<feature type="transmembrane region" description="Helical" evidence="12">
    <location>
        <begin position="38"/>
        <end position="55"/>
    </location>
</feature>
<dbReference type="OrthoDB" id="9790893at2"/>
<evidence type="ECO:0000313" key="13">
    <source>
        <dbReference type="EMBL" id="KGO88939.1"/>
    </source>
</evidence>
<keyword evidence="14" id="KW-1185">Reference proteome</keyword>
<evidence type="ECO:0000256" key="12">
    <source>
        <dbReference type="SAM" id="Phobius"/>
    </source>
</evidence>
<dbReference type="RefSeq" id="WP_035744648.1">
    <property type="nucleotide sequence ID" value="NZ_AUCZ01000011.1"/>
</dbReference>
<evidence type="ECO:0000256" key="7">
    <source>
        <dbReference type="ARBA" id="ARBA00023209"/>
    </source>
</evidence>
<dbReference type="PANTHER" id="PTHR35809:SF1">
    <property type="entry name" value="ARCHAETIDYLSERINE DECARBOXYLASE PROENZYME-RELATED"/>
    <property type="match status" value="1"/>
</dbReference>